<keyword evidence="4" id="KW-0410">Iron transport</keyword>
<evidence type="ECO:0000256" key="2">
    <source>
        <dbReference type="ARBA" id="ARBA00008814"/>
    </source>
</evidence>
<evidence type="ECO:0000256" key="1">
    <source>
        <dbReference type="ARBA" id="ARBA00004196"/>
    </source>
</evidence>
<keyword evidence="3" id="KW-0813">Transport</keyword>
<accession>A0A6L9UC28</accession>
<dbReference type="GO" id="GO:0030288">
    <property type="term" value="C:outer membrane-bounded periplasmic space"/>
    <property type="evidence" value="ECO:0007669"/>
    <property type="project" value="TreeGrafter"/>
</dbReference>
<dbReference type="Gene3D" id="3.40.50.1980">
    <property type="entry name" value="Nitrogenase molybdenum iron protein domain"/>
    <property type="match status" value="2"/>
</dbReference>
<gene>
    <name evidence="7" type="ORF">GR212_19110</name>
</gene>
<evidence type="ECO:0000259" key="6">
    <source>
        <dbReference type="PROSITE" id="PS50983"/>
    </source>
</evidence>
<dbReference type="PANTHER" id="PTHR30532:SF1">
    <property type="entry name" value="IRON(3+)-HYDROXAMATE-BINDING PROTEIN FHUD"/>
    <property type="match status" value="1"/>
</dbReference>
<comment type="caution">
    <text evidence="7">The sequence shown here is derived from an EMBL/GenBank/DDBJ whole genome shotgun (WGS) entry which is preliminary data.</text>
</comment>
<evidence type="ECO:0000256" key="5">
    <source>
        <dbReference type="ARBA" id="ARBA00022729"/>
    </source>
</evidence>
<proteinExistence type="inferred from homology"/>
<comment type="subcellular location">
    <subcellularLocation>
        <location evidence="1">Cell envelope</location>
    </subcellularLocation>
</comment>
<feature type="domain" description="Fe/B12 periplasmic-binding" evidence="6">
    <location>
        <begin position="1"/>
        <end position="261"/>
    </location>
</feature>
<dbReference type="Pfam" id="PF01497">
    <property type="entry name" value="Peripla_BP_2"/>
    <property type="match status" value="1"/>
</dbReference>
<comment type="similarity">
    <text evidence="2">Belongs to the bacterial solute-binding protein 8 family.</text>
</comment>
<reference evidence="7 8" key="1">
    <citation type="submission" date="2019-12" db="EMBL/GenBank/DDBJ databases">
        <title>Rhizobium genotypes associated with high levels of biological nitrogen fixation by grain legumes in a temperate-maritime cropping system.</title>
        <authorList>
            <person name="Maluk M."/>
            <person name="Francesc Ferrando Molina F."/>
            <person name="Lopez Del Egido L."/>
            <person name="Lafos M."/>
            <person name="Langarica-Fuentes A."/>
            <person name="Gebre Yohannes G."/>
            <person name="Young M.W."/>
            <person name="Martin P."/>
            <person name="Gantlett R."/>
            <person name="Kenicer G."/>
            <person name="Hawes C."/>
            <person name="Begg G.S."/>
            <person name="Quilliam R.S."/>
            <person name="Squire G.R."/>
            <person name="Poole P.S."/>
            <person name="Young P.W."/>
            <person name="Iannetta P.M."/>
            <person name="James E.K."/>
        </authorList>
    </citation>
    <scope>NUCLEOTIDE SEQUENCE [LARGE SCALE GENOMIC DNA]</scope>
    <source>
        <strain evidence="7 8">JHI1118</strain>
    </source>
</reference>
<dbReference type="EMBL" id="WUEY01000008">
    <property type="protein sequence ID" value="NEI71697.1"/>
    <property type="molecule type" value="Genomic_DNA"/>
</dbReference>
<dbReference type="RefSeq" id="WP_163988298.1">
    <property type="nucleotide sequence ID" value="NZ_WUEY01000008.1"/>
</dbReference>
<dbReference type="InterPro" id="IPR002491">
    <property type="entry name" value="ABC_transptr_periplasmic_BD"/>
</dbReference>
<dbReference type="GO" id="GO:1901678">
    <property type="term" value="P:iron coordination entity transport"/>
    <property type="evidence" value="ECO:0007669"/>
    <property type="project" value="UniProtKB-ARBA"/>
</dbReference>
<dbReference type="SUPFAM" id="SSF53807">
    <property type="entry name" value="Helical backbone' metal receptor"/>
    <property type="match status" value="1"/>
</dbReference>
<evidence type="ECO:0000313" key="7">
    <source>
        <dbReference type="EMBL" id="NEI71697.1"/>
    </source>
</evidence>
<dbReference type="Proteomes" id="UP000483035">
    <property type="component" value="Unassembled WGS sequence"/>
</dbReference>
<evidence type="ECO:0000313" key="8">
    <source>
        <dbReference type="Proteomes" id="UP000483035"/>
    </source>
</evidence>
<dbReference type="PRINTS" id="PR01715">
    <property type="entry name" value="FERRIBNDNGPP"/>
</dbReference>
<dbReference type="AlphaFoldDB" id="A0A6L9UC28"/>
<keyword evidence="4" id="KW-0406">Ion transport</keyword>
<dbReference type="PANTHER" id="PTHR30532">
    <property type="entry name" value="IRON III DICITRATE-BINDING PERIPLASMIC PROTEIN"/>
    <property type="match status" value="1"/>
</dbReference>
<organism evidence="7 8">
    <name type="scientific">Rhizobium lusitanum</name>
    <dbReference type="NCBI Taxonomy" id="293958"/>
    <lineage>
        <taxon>Bacteria</taxon>
        <taxon>Pseudomonadati</taxon>
        <taxon>Pseudomonadota</taxon>
        <taxon>Alphaproteobacteria</taxon>
        <taxon>Hyphomicrobiales</taxon>
        <taxon>Rhizobiaceae</taxon>
        <taxon>Rhizobium/Agrobacterium group</taxon>
        <taxon>Rhizobium</taxon>
    </lineage>
</organism>
<keyword evidence="4" id="KW-0408">Iron</keyword>
<evidence type="ECO:0000256" key="4">
    <source>
        <dbReference type="ARBA" id="ARBA00022496"/>
    </source>
</evidence>
<protein>
    <submittedName>
        <fullName evidence="7">ABC transporter substrate-binding protein</fullName>
    </submittedName>
</protein>
<keyword evidence="5" id="KW-0732">Signal</keyword>
<name>A0A6L9UC28_9HYPH</name>
<sequence>MAVLDWALAATALALGGNVIGVPAIDYYSRSVVEPPMPDDVVDVGLLFTPNFELLDQLSPDLIVIPPALRIGEPFLQRIAATRVVDLARDGDATIAAAIEGTGHLAEVIDRQSEWVKQRSDMERQLQDAAAQLARWRDRPLWIATSADDRHLTVFGPGSLFADILNRLGLVNAQKESGFWRGQATVGLERIAAVPEAALVLIDADGSNSVSLPGSDSVFWQALPVVREGRVFRLPPVMENGGVPAVMRFSRLLAAGLNGGGG</sequence>
<dbReference type="PROSITE" id="PS50983">
    <property type="entry name" value="FE_B12_PBP"/>
    <property type="match status" value="1"/>
</dbReference>
<evidence type="ECO:0000256" key="3">
    <source>
        <dbReference type="ARBA" id="ARBA00022448"/>
    </source>
</evidence>
<dbReference type="InterPro" id="IPR051313">
    <property type="entry name" value="Bact_iron-sidero_bind"/>
</dbReference>